<keyword evidence="1" id="KW-0732">Signal</keyword>
<name>A0A1M6NQD6_9CLOT</name>
<evidence type="ECO:0000256" key="1">
    <source>
        <dbReference type="SAM" id="SignalP"/>
    </source>
</evidence>
<gene>
    <name evidence="2" type="ORF">SAMN05444401_0276</name>
</gene>
<dbReference type="OrthoDB" id="2111555at2"/>
<proteinExistence type="predicted"/>
<dbReference type="STRING" id="1121298.SAMN05444401_0276"/>
<evidence type="ECO:0000313" key="3">
    <source>
        <dbReference type="Proteomes" id="UP000184080"/>
    </source>
</evidence>
<feature type="signal peptide" evidence="1">
    <location>
        <begin position="1"/>
        <end position="24"/>
    </location>
</feature>
<dbReference type="RefSeq" id="WP_073012251.1">
    <property type="nucleotide sequence ID" value="NZ_FQZO01000012.1"/>
</dbReference>
<dbReference type="Proteomes" id="UP000184080">
    <property type="component" value="Unassembled WGS sequence"/>
</dbReference>
<protein>
    <recommendedName>
        <fullName evidence="4">Polymer-forming protein</fullName>
    </recommendedName>
</protein>
<evidence type="ECO:0000313" key="2">
    <source>
        <dbReference type="EMBL" id="SHJ97870.1"/>
    </source>
</evidence>
<dbReference type="AlphaFoldDB" id="A0A1M6NQD6"/>
<accession>A0A1M6NQD6</accession>
<sequence>MKLKGLLLSLTAAAVILSGCGAKAAKDTKTTDDKKTDVVSGASIAKDETTLEKALSKDGTWIIVLKSDLTVNKDLVMEGEFTKADKNDASKKVPAGRKLALYDQDDKKVKTASYTLKAPKLTVKSQDAKIQGGNFVGDVYVEAKGFSIVDGKVEGNVYFANEEAKNSFKMDKGSVTGKVEIKK</sequence>
<dbReference type="PROSITE" id="PS51257">
    <property type="entry name" value="PROKAR_LIPOPROTEIN"/>
    <property type="match status" value="1"/>
</dbReference>
<keyword evidence="3" id="KW-1185">Reference proteome</keyword>
<reference evidence="2 3" key="1">
    <citation type="submission" date="2016-11" db="EMBL/GenBank/DDBJ databases">
        <authorList>
            <person name="Jaros S."/>
            <person name="Januszkiewicz K."/>
            <person name="Wedrychowicz H."/>
        </authorList>
    </citation>
    <scope>NUCLEOTIDE SEQUENCE [LARGE SCALE GENOMIC DNA]</scope>
    <source>
        <strain evidence="2 3">DSM 21864</strain>
    </source>
</reference>
<organism evidence="2 3">
    <name type="scientific">Clostridium amylolyticum</name>
    <dbReference type="NCBI Taxonomy" id="1121298"/>
    <lineage>
        <taxon>Bacteria</taxon>
        <taxon>Bacillati</taxon>
        <taxon>Bacillota</taxon>
        <taxon>Clostridia</taxon>
        <taxon>Eubacteriales</taxon>
        <taxon>Clostridiaceae</taxon>
        <taxon>Clostridium</taxon>
    </lineage>
</organism>
<evidence type="ECO:0008006" key="4">
    <source>
        <dbReference type="Google" id="ProtNLM"/>
    </source>
</evidence>
<feature type="chain" id="PRO_5013178195" description="Polymer-forming protein" evidence="1">
    <location>
        <begin position="25"/>
        <end position="183"/>
    </location>
</feature>
<dbReference type="EMBL" id="FQZO01000012">
    <property type="protein sequence ID" value="SHJ97870.1"/>
    <property type="molecule type" value="Genomic_DNA"/>
</dbReference>